<reference evidence="1 2" key="1">
    <citation type="submission" date="2014-12" db="EMBL/GenBank/DDBJ databases">
        <title>Draft Genome Sequences of Five Spore-Forming Food Isolates of Bacillus pumilus.</title>
        <authorList>
            <person name="de Jong A."/>
            <person name="van Heel A.J."/>
            <person name="Montalban-Lopez M."/>
            <person name="Krawczyk A.O."/>
            <person name="Berendsen E.M."/>
            <person name="Wells-Bennik M."/>
            <person name="Kuipers O.P."/>
        </authorList>
    </citation>
    <scope>NUCLEOTIDE SEQUENCE [LARGE SCALE GENOMIC DNA]</scope>
    <source>
        <strain evidence="1 2">B4127</strain>
    </source>
</reference>
<comment type="caution">
    <text evidence="1">The sequence shown here is derived from an EMBL/GenBank/DDBJ whole genome shotgun (WGS) entry which is preliminary data.</text>
</comment>
<organism evidence="1 2">
    <name type="scientific">Bacillus pumilus</name>
    <name type="common">Bacillus mesentericus</name>
    <dbReference type="NCBI Taxonomy" id="1408"/>
    <lineage>
        <taxon>Bacteria</taxon>
        <taxon>Bacillati</taxon>
        <taxon>Bacillota</taxon>
        <taxon>Bacilli</taxon>
        <taxon>Bacillales</taxon>
        <taxon>Bacillaceae</taxon>
        <taxon>Bacillus</taxon>
    </lineage>
</organism>
<dbReference type="Proteomes" id="UP000031978">
    <property type="component" value="Unassembled WGS sequence"/>
</dbReference>
<accession>A0AB34QPX3</accession>
<name>A0AB34QPX3_BACPU</name>
<dbReference type="AlphaFoldDB" id="A0AB34QPX3"/>
<evidence type="ECO:0000313" key="2">
    <source>
        <dbReference type="Proteomes" id="UP000031978"/>
    </source>
</evidence>
<evidence type="ECO:0000313" key="1">
    <source>
        <dbReference type="EMBL" id="KIL10651.1"/>
    </source>
</evidence>
<protein>
    <submittedName>
        <fullName evidence="1">Uncharacterized protein</fullName>
    </submittedName>
</protein>
<proteinExistence type="predicted"/>
<sequence length="38" mass="4621">MIILKRNLDYMEEMEDFLKAKPILQRNLIMLEQMLPVV</sequence>
<dbReference type="EMBL" id="JXCL01000042">
    <property type="protein sequence ID" value="KIL10651.1"/>
    <property type="molecule type" value="Genomic_DNA"/>
</dbReference>
<gene>
    <name evidence="1" type="ORF">B4127_2820</name>
</gene>